<protein>
    <submittedName>
        <fullName evidence="2">Uncharacterized protein</fullName>
    </submittedName>
</protein>
<name>A0A915Q295_9BILA</name>
<dbReference type="WBParaSite" id="sdigi.contig482.g8591.t1">
    <property type="protein sequence ID" value="sdigi.contig482.g8591.t1"/>
    <property type="gene ID" value="sdigi.contig482.g8591"/>
</dbReference>
<organism evidence="1 2">
    <name type="scientific">Setaria digitata</name>
    <dbReference type="NCBI Taxonomy" id="48799"/>
    <lineage>
        <taxon>Eukaryota</taxon>
        <taxon>Metazoa</taxon>
        <taxon>Ecdysozoa</taxon>
        <taxon>Nematoda</taxon>
        <taxon>Chromadorea</taxon>
        <taxon>Rhabditida</taxon>
        <taxon>Spirurina</taxon>
        <taxon>Spiruromorpha</taxon>
        <taxon>Filarioidea</taxon>
        <taxon>Setariidae</taxon>
        <taxon>Setaria</taxon>
    </lineage>
</organism>
<dbReference type="AlphaFoldDB" id="A0A915Q295"/>
<reference evidence="2" key="1">
    <citation type="submission" date="2022-11" db="UniProtKB">
        <authorList>
            <consortium name="WormBaseParasite"/>
        </authorList>
    </citation>
    <scope>IDENTIFICATION</scope>
</reference>
<keyword evidence="1" id="KW-1185">Reference proteome</keyword>
<proteinExistence type="predicted"/>
<evidence type="ECO:0000313" key="2">
    <source>
        <dbReference type="WBParaSite" id="sdigi.contig482.g8591.t1"/>
    </source>
</evidence>
<evidence type="ECO:0000313" key="1">
    <source>
        <dbReference type="Proteomes" id="UP000887581"/>
    </source>
</evidence>
<sequence>MIFFNQTEEQIQNQQLLHVLWGLRRLDEIAQRFASTLYSLGNRLSLTLLRLLDLLSFGHLNLPYYFRINQLKRDVKLLREMEQETAKILSPLFSDTVWLNRAYLMLKGQNLPESESRFKTLVLVLNGRIRHSLKLSLDVGTLHTAKVFSHILELDSLINEVMKLPRTPSLDHFQAYAKGILFRCIGDTFLLLYNSDKESKVYEELAFVSYSIAFDFFYKASPISPLLAAVFVLETLILRTLLHHMSRVKLSNSTTQLIGERLYNACNGVSTLRSKSFMISVNTVPRSHETHVMEQNEISRMIILADKNDFLINLLWLLACSKDLRNSAAFLDLFLRSLPIQTSDDDLQSFTLSSLTRTDAKILLLGAAKWSELCTFHGQKYGATMRILPPLAFTQPGHVVLSFWDLLVSFNKEMRINRSSNLCSENGLIITALEASRLRGEIPDVRIVDYIRKWLIANGDTLGGTKDRWIKLYSRVFMNLINGAHYENQSVATEDSFFPPLNGSGYDILDDAEKWFCPQDSSLPNNRFKADIDVLSTSEAESTSSTFVKPKSFLRRICTSKKSVLHSENPNSIPSPICASKMDNIRALELLSKDYEERYKNNVSSSLELNDFLTTTKENKTEDNLRAQIIKLQNDHAWDIWRLVQTINSLEEAIKRYATQYTTDLAIYTSKAYRQGYSDGYCSALQTTSNSLTNLVESIGSCAVCPVVPRTDLEMNIQSQAEKSVDVDYPHDPKECIGCAPEEG</sequence>
<accession>A0A915Q295</accession>
<dbReference type="Proteomes" id="UP000887581">
    <property type="component" value="Unplaced"/>
</dbReference>